<dbReference type="EMBL" id="CALYLO010000001">
    <property type="protein sequence ID" value="CAH8243628.1"/>
    <property type="molecule type" value="Genomic_DNA"/>
</dbReference>
<organism evidence="2 4">
    <name type="scientific">Paenibacillus melissococcoides</name>
    <dbReference type="NCBI Taxonomy" id="2912268"/>
    <lineage>
        <taxon>Bacteria</taxon>
        <taxon>Bacillati</taxon>
        <taxon>Bacillota</taxon>
        <taxon>Bacilli</taxon>
        <taxon>Bacillales</taxon>
        <taxon>Paenibacillaceae</taxon>
        <taxon>Paenibacillus</taxon>
    </lineage>
</organism>
<dbReference type="EMBL" id="CALYLO010000007">
    <property type="protein sequence ID" value="CAH8247463.1"/>
    <property type="molecule type" value="Genomic_DNA"/>
</dbReference>
<dbReference type="RefSeq" id="WP_213431576.1">
    <property type="nucleotide sequence ID" value="NZ_AP031286.1"/>
</dbReference>
<protein>
    <submittedName>
        <fullName evidence="2">Uncharacterized protein</fullName>
    </submittedName>
</protein>
<dbReference type="EMBL" id="CALYLO010000012">
    <property type="protein sequence ID" value="CAH8248530.1"/>
    <property type="molecule type" value="Genomic_DNA"/>
</dbReference>
<evidence type="ECO:0000313" key="4">
    <source>
        <dbReference type="Proteomes" id="UP001154322"/>
    </source>
</evidence>
<comment type="caution">
    <text evidence="2">The sequence shown here is derived from an EMBL/GenBank/DDBJ whole genome shotgun (WGS) entry which is preliminary data.</text>
</comment>
<keyword evidence="4" id="KW-1185">Reference proteome</keyword>
<proteinExistence type="predicted"/>
<accession>A0ABM9G6H2</accession>
<evidence type="ECO:0000313" key="2">
    <source>
        <dbReference type="EMBL" id="CAH8247463.1"/>
    </source>
</evidence>
<dbReference type="Proteomes" id="UP001154322">
    <property type="component" value="Unassembled WGS sequence"/>
</dbReference>
<sequence>MKSFNDYLADDLSIFINPDEMGEMAVVDGMELRVTITHNSIDERKRLISRGGYDGQPQGLYHVTLTMYVRLSDLGYVPVRGDLMVINGREYTVIGAGEEKGLVTVRLERNGNDYI</sequence>
<gene>
    <name evidence="1" type="ORF">WJ0W_000868</name>
    <name evidence="2" type="ORF">WJ0W_004697</name>
    <name evidence="3" type="ORF">WJ0W_005712</name>
</gene>
<reference evidence="2" key="1">
    <citation type="submission" date="2022-06" db="EMBL/GenBank/DDBJ databases">
        <authorList>
            <person name="Dietemann V."/>
            <person name="Ory F."/>
            <person name="Dainat B."/>
            <person name="Oberhansli S."/>
        </authorList>
    </citation>
    <scope>NUCLEOTIDE SEQUENCE</scope>
    <source>
        <strain evidence="2">Ena-SAMPLE-TAB-26-04-2022-14:26:32:270-5432</strain>
    </source>
</reference>
<evidence type="ECO:0000313" key="3">
    <source>
        <dbReference type="EMBL" id="CAH8248530.1"/>
    </source>
</evidence>
<name>A0ABM9G6H2_9BACL</name>
<evidence type="ECO:0000313" key="1">
    <source>
        <dbReference type="EMBL" id="CAH8243628.1"/>
    </source>
</evidence>